<sequence>MKVLIVDDEPIAQQILENLSRKVSYLNIVGICDNAIVALESIQELQPDLIFLDIQMPEMTGLEMLRILRQKNILVIFTTAFHEHALESYELDAVDYLLKPVAFERFLKAVTKASELFKLKQIQQQQVINVARNGESKNYVWAKEGRKRVQICIEDIILVQALKDYMELQLPTGKVILNITMNKIEELLPPPFFLRVNRSCIVRKSAIKYIQDMHIEINHPTVKRIPIGPTYWEDVKKHIVELF</sequence>
<accession>A0ABY4I7P8</accession>
<dbReference type="SMART" id="SM00448">
    <property type="entry name" value="REC"/>
    <property type="match status" value="1"/>
</dbReference>
<dbReference type="InterPro" id="IPR051271">
    <property type="entry name" value="2C-system_Tx_regulators"/>
</dbReference>
<dbReference type="Proteomes" id="UP000830198">
    <property type="component" value="Chromosome"/>
</dbReference>
<dbReference type="Pfam" id="PF04397">
    <property type="entry name" value="LytTR"/>
    <property type="match status" value="1"/>
</dbReference>
<keyword evidence="1" id="KW-0597">Phosphoprotein</keyword>
<dbReference type="PANTHER" id="PTHR45526">
    <property type="entry name" value="TRANSCRIPTIONAL REGULATORY PROTEIN DPIA"/>
    <property type="match status" value="1"/>
</dbReference>
<dbReference type="SUPFAM" id="SSF52172">
    <property type="entry name" value="CheY-like"/>
    <property type="match status" value="1"/>
</dbReference>
<feature type="domain" description="HTH LytTR-type" evidence="3">
    <location>
        <begin position="140"/>
        <end position="241"/>
    </location>
</feature>
<name>A0ABY4I7P8_CHIFI</name>
<evidence type="ECO:0000259" key="2">
    <source>
        <dbReference type="PROSITE" id="PS50110"/>
    </source>
</evidence>
<evidence type="ECO:0000259" key="3">
    <source>
        <dbReference type="PROSITE" id="PS50930"/>
    </source>
</evidence>
<evidence type="ECO:0000256" key="1">
    <source>
        <dbReference type="PROSITE-ProRule" id="PRU00169"/>
    </source>
</evidence>
<dbReference type="PROSITE" id="PS50930">
    <property type="entry name" value="HTH_LYTTR"/>
    <property type="match status" value="1"/>
</dbReference>
<protein>
    <submittedName>
        <fullName evidence="4">Response regulator transcription factor</fullName>
    </submittedName>
</protein>
<dbReference type="SMART" id="SM00850">
    <property type="entry name" value="LytTR"/>
    <property type="match status" value="1"/>
</dbReference>
<organism evidence="4 5">
    <name type="scientific">Chitinophaga filiformis</name>
    <name type="common">Myxococcus filiformis</name>
    <name type="synonym">Flexibacter filiformis</name>
    <dbReference type="NCBI Taxonomy" id="104663"/>
    <lineage>
        <taxon>Bacteria</taxon>
        <taxon>Pseudomonadati</taxon>
        <taxon>Bacteroidota</taxon>
        <taxon>Chitinophagia</taxon>
        <taxon>Chitinophagales</taxon>
        <taxon>Chitinophagaceae</taxon>
        <taxon>Chitinophaga</taxon>
    </lineage>
</organism>
<dbReference type="InterPro" id="IPR001789">
    <property type="entry name" value="Sig_transdc_resp-reg_receiver"/>
</dbReference>
<gene>
    <name evidence="4" type="ORF">MYF79_12515</name>
</gene>
<evidence type="ECO:0000313" key="4">
    <source>
        <dbReference type="EMBL" id="UPK72108.1"/>
    </source>
</evidence>
<keyword evidence="5" id="KW-1185">Reference proteome</keyword>
<dbReference type="Pfam" id="PF00072">
    <property type="entry name" value="Response_reg"/>
    <property type="match status" value="1"/>
</dbReference>
<reference evidence="4 5" key="1">
    <citation type="submission" date="2022-04" db="EMBL/GenBank/DDBJ databases">
        <title>The arsenic-methylating capacity of Chitinophaga filiformis YT5 during chitin decomposition.</title>
        <authorList>
            <person name="Chen G."/>
            <person name="Liang Y."/>
        </authorList>
    </citation>
    <scope>NUCLEOTIDE SEQUENCE [LARGE SCALE GENOMIC DNA]</scope>
    <source>
        <strain evidence="4 5">YT5</strain>
    </source>
</reference>
<feature type="modified residue" description="4-aspartylphosphate" evidence="1">
    <location>
        <position position="53"/>
    </location>
</feature>
<dbReference type="InterPro" id="IPR011006">
    <property type="entry name" value="CheY-like_superfamily"/>
</dbReference>
<dbReference type="InterPro" id="IPR007492">
    <property type="entry name" value="LytTR_DNA-bd_dom"/>
</dbReference>
<evidence type="ECO:0000313" key="5">
    <source>
        <dbReference type="Proteomes" id="UP000830198"/>
    </source>
</evidence>
<dbReference type="RefSeq" id="WP_247814192.1">
    <property type="nucleotide sequence ID" value="NZ_CP095855.1"/>
</dbReference>
<dbReference type="EMBL" id="CP095855">
    <property type="protein sequence ID" value="UPK72108.1"/>
    <property type="molecule type" value="Genomic_DNA"/>
</dbReference>
<dbReference type="PROSITE" id="PS50110">
    <property type="entry name" value="RESPONSE_REGULATORY"/>
    <property type="match status" value="1"/>
</dbReference>
<dbReference type="Gene3D" id="2.40.50.1020">
    <property type="entry name" value="LytTr DNA-binding domain"/>
    <property type="match status" value="1"/>
</dbReference>
<proteinExistence type="predicted"/>
<dbReference type="Gene3D" id="3.40.50.2300">
    <property type="match status" value="1"/>
</dbReference>
<dbReference type="PANTHER" id="PTHR45526:SF1">
    <property type="entry name" value="TRANSCRIPTIONAL REGULATORY PROTEIN DCUR-RELATED"/>
    <property type="match status" value="1"/>
</dbReference>
<feature type="domain" description="Response regulatory" evidence="2">
    <location>
        <begin position="2"/>
        <end position="114"/>
    </location>
</feature>